<dbReference type="GO" id="GO:0005634">
    <property type="term" value="C:nucleus"/>
    <property type="evidence" value="ECO:0007669"/>
    <property type="project" value="UniProtKB-SubCell"/>
</dbReference>
<dbReference type="IntAct" id="A0A1D6HCB7">
    <property type="interactions" value="4"/>
</dbReference>
<evidence type="ECO:0000256" key="1">
    <source>
        <dbReference type="ARBA" id="ARBA00004123"/>
    </source>
</evidence>
<feature type="region of interest" description="Disordered" evidence="6">
    <location>
        <begin position="91"/>
        <end position="191"/>
    </location>
</feature>
<proteinExistence type="predicted"/>
<dbReference type="OMA" id="RHDMKKN"/>
<feature type="compositionally biased region" description="Basic and acidic residues" evidence="6">
    <location>
        <begin position="155"/>
        <end position="164"/>
    </location>
</feature>
<dbReference type="Pfam" id="PF02362">
    <property type="entry name" value="B3"/>
    <property type="match status" value="2"/>
</dbReference>
<evidence type="ECO:0000313" key="8">
    <source>
        <dbReference type="EMBL" id="AQK72343.1"/>
    </source>
</evidence>
<evidence type="ECO:0000256" key="4">
    <source>
        <dbReference type="ARBA" id="ARBA00023163"/>
    </source>
</evidence>
<keyword evidence="10" id="KW-1185">Reference proteome</keyword>
<organism evidence="8">
    <name type="scientific">Zea mays</name>
    <name type="common">Maize</name>
    <dbReference type="NCBI Taxonomy" id="4577"/>
    <lineage>
        <taxon>Eukaryota</taxon>
        <taxon>Viridiplantae</taxon>
        <taxon>Streptophyta</taxon>
        <taxon>Embryophyta</taxon>
        <taxon>Tracheophyta</taxon>
        <taxon>Spermatophyta</taxon>
        <taxon>Magnoliopsida</taxon>
        <taxon>Liliopsida</taxon>
        <taxon>Poales</taxon>
        <taxon>Poaceae</taxon>
        <taxon>PACMAD clade</taxon>
        <taxon>Panicoideae</taxon>
        <taxon>Andropogonodae</taxon>
        <taxon>Andropogoneae</taxon>
        <taxon>Tripsacinae</taxon>
        <taxon>Zea</taxon>
    </lineage>
</organism>
<dbReference type="GeneID" id="103628738"/>
<feature type="compositionally biased region" description="Basic and acidic residues" evidence="6">
    <location>
        <begin position="843"/>
        <end position="853"/>
    </location>
</feature>
<protein>
    <submittedName>
        <fullName evidence="8">B3 domain-containing protein</fullName>
    </submittedName>
</protein>
<dbReference type="OrthoDB" id="635132at2759"/>
<dbReference type="ExpressionAtlas" id="A0A1D6HCB7">
    <property type="expression patterns" value="baseline and differential"/>
</dbReference>
<dbReference type="CDD" id="cd10017">
    <property type="entry name" value="B3_DNA"/>
    <property type="match status" value="2"/>
</dbReference>
<feature type="compositionally biased region" description="Basic and acidic residues" evidence="6">
    <location>
        <begin position="868"/>
        <end position="880"/>
    </location>
</feature>
<evidence type="ECO:0000256" key="6">
    <source>
        <dbReference type="SAM" id="MobiDB-lite"/>
    </source>
</evidence>
<dbReference type="InterPro" id="IPR003340">
    <property type="entry name" value="B3_DNA-bd"/>
</dbReference>
<evidence type="ECO:0000313" key="10">
    <source>
        <dbReference type="Proteomes" id="UP000007305"/>
    </source>
</evidence>
<dbReference type="Gramene" id="Zm00001eb246280_T002">
    <property type="protein sequence ID" value="Zm00001eb246280_P002"/>
    <property type="gene ID" value="Zm00001eb246280"/>
</dbReference>
<feature type="region of interest" description="Disordered" evidence="6">
    <location>
        <begin position="1"/>
        <end position="53"/>
    </location>
</feature>
<gene>
    <name evidence="9" type="primary">LOC103628738</name>
    <name evidence="8" type="ORF">ZEAMMB73_Zm00001d017112</name>
</gene>
<sequence length="982" mass="110066">MGGGNEFLVGMTGSAPDSARQKRCHDTANGEVRDGDTVVKNGKTSDAASVEKREKKEHLFKCSAYHGKDTDMWSGDQRINKSRVPAALCEQGREMDDDLNKTNSKERMMGVELDKEKTITSDDCSKVEGKKKFNTASPEEERKKKPHNASTGKNMQRDDDKEVVRIMSNSDTKVKIKKVSTPLPKKEKNKEKLNKTYREKKMQAADSKMRSCYSGVKKGKVPTAFCDKEKKRKMPDNTSSEKETAPITPAVKEKKMRTTESMEIKMRHDRQNRRNVPLDVSNLKMGTSSGSNYKIWKEKLPHTLLKEKKRMWRNDSDKIYGGRVKELKIFSGGKEKNNQAPIAFLKFVRNNAEKFLVIPRIVAPRLEYLTNQLVYLKDSKGKCLKVLVSKVVDSLAFDQGWDVFVSNHLIKWGEFLLFEYIAERTFSVRVFGTDSCERLDFNPESTNKGETKKQAWSNMPPDDLVVTDGISENSGYYVSGECPRTKVPQTCHVTCNTKKDPKRVERVVGSGPVAQDISGNLIGPQCKTKGTPLCSKGKTVIMIIDSEDSEPSAHEKEDTMKLATSGPDSDISLVAVNTNEDPIRAQSGIGNGPSAVLADEKGNFPEIECGTKCISATCSEVKTVSQIISATALLDLHDSDENLGRKQRTNAIPLDSRTTAEDYHNYSKMIIIQNFNRKYEAPGGFRCLEKWRKDVVNNQTALDCTAPIKHENPQKTDGMLVDGYGLIELNPVDEYICSEGNHECVQPVFTMPIKEPSSADRVIDCGRDGTEINYSINEKDGGSIEKTSSPDEISKCKNSMMETAHNVNGKGTTAQFETKMDQAEPARSGVRSKICNSVVPANESEHRSTKQEGRMSSNREVPESLLPTKDEIPEPDHHSPPEINFQLCIPDTTQKWLDLSKSLSNAVRRQRRHDYDVIMLKDPKKRLWPVVYHDSLLFVGFTAGWKHFVASNDLRAGDVCELVKEPDDGEPVYSVRMSDHKI</sequence>
<feature type="region of interest" description="Disordered" evidence="6">
    <location>
        <begin position="839"/>
        <end position="883"/>
    </location>
</feature>
<reference evidence="8" key="2">
    <citation type="submission" date="2015-12" db="EMBL/GenBank/DDBJ databases">
        <title>Update maize B73 reference genome by single molecule sequencing technologies.</title>
        <authorList>
            <consortium name="Maize Genome Sequencing Project"/>
            <person name="Ware D."/>
        </authorList>
    </citation>
    <scope>NUCLEOTIDE SEQUENCE</scope>
    <source>
        <tissue evidence="8">Seedling</tissue>
    </source>
</reference>
<dbReference type="AlphaFoldDB" id="A0A1D6HCB7"/>
<evidence type="ECO:0000313" key="9">
    <source>
        <dbReference type="EnsemblPlants" id="Zm00001eb246280_P002"/>
    </source>
</evidence>
<keyword evidence="4" id="KW-0804">Transcription</keyword>
<reference evidence="10" key="1">
    <citation type="journal article" date="2009" name="Science">
        <title>The B73 maize genome: complexity, diversity, and dynamics.</title>
        <authorList>
            <person name="Schnable P.S."/>
            <person name="Ware D."/>
            <person name="Fulton R.S."/>
            <person name="Stein J.C."/>
            <person name="Wei F."/>
            <person name="Pasternak S."/>
            <person name="Liang C."/>
            <person name="Zhang J."/>
            <person name="Fulton L."/>
            <person name="Graves T.A."/>
            <person name="Minx P."/>
            <person name="Reily A.D."/>
            <person name="Courtney L."/>
            <person name="Kruchowski S.S."/>
            <person name="Tomlinson C."/>
            <person name="Strong C."/>
            <person name="Delehaunty K."/>
            <person name="Fronick C."/>
            <person name="Courtney B."/>
            <person name="Rock S.M."/>
            <person name="Belter E."/>
            <person name="Du F."/>
            <person name="Kim K."/>
            <person name="Abbott R.M."/>
            <person name="Cotton M."/>
            <person name="Levy A."/>
            <person name="Marchetto P."/>
            <person name="Ochoa K."/>
            <person name="Jackson S.M."/>
            <person name="Gillam B."/>
            <person name="Chen W."/>
            <person name="Yan L."/>
            <person name="Higginbotham J."/>
            <person name="Cardenas M."/>
            <person name="Waligorski J."/>
            <person name="Applebaum E."/>
            <person name="Phelps L."/>
            <person name="Falcone J."/>
            <person name="Kanchi K."/>
            <person name="Thane T."/>
            <person name="Scimone A."/>
            <person name="Thane N."/>
            <person name="Henke J."/>
            <person name="Wang T."/>
            <person name="Ruppert J."/>
            <person name="Shah N."/>
            <person name="Rotter K."/>
            <person name="Hodges J."/>
            <person name="Ingenthron E."/>
            <person name="Cordes M."/>
            <person name="Kohlberg S."/>
            <person name="Sgro J."/>
            <person name="Delgado B."/>
            <person name="Mead K."/>
            <person name="Chinwalla A."/>
            <person name="Leonard S."/>
            <person name="Crouse K."/>
            <person name="Collura K."/>
            <person name="Kudrna D."/>
            <person name="Currie J."/>
            <person name="He R."/>
            <person name="Angelova A."/>
            <person name="Rajasekar S."/>
            <person name="Mueller T."/>
            <person name="Lomeli R."/>
            <person name="Scara G."/>
            <person name="Ko A."/>
            <person name="Delaney K."/>
            <person name="Wissotski M."/>
            <person name="Lopez G."/>
            <person name="Campos D."/>
            <person name="Braidotti M."/>
            <person name="Ashley E."/>
            <person name="Golser W."/>
            <person name="Kim H."/>
            <person name="Lee S."/>
            <person name="Lin J."/>
            <person name="Dujmic Z."/>
            <person name="Kim W."/>
            <person name="Talag J."/>
            <person name="Zuccolo A."/>
            <person name="Fan C."/>
            <person name="Sebastian A."/>
            <person name="Kramer M."/>
            <person name="Spiegel L."/>
            <person name="Nascimento L."/>
            <person name="Zutavern T."/>
            <person name="Miller B."/>
            <person name="Ambroise C."/>
            <person name="Muller S."/>
            <person name="Spooner W."/>
            <person name="Narechania A."/>
            <person name="Ren L."/>
            <person name="Wei S."/>
            <person name="Kumari S."/>
            <person name="Faga B."/>
            <person name="Levy M.J."/>
            <person name="McMahan L."/>
            <person name="Van Buren P."/>
            <person name="Vaughn M.W."/>
            <person name="Ying K."/>
            <person name="Yeh C.-T."/>
            <person name="Emrich S.J."/>
            <person name="Jia Y."/>
            <person name="Kalyanaraman A."/>
            <person name="Hsia A.-P."/>
            <person name="Barbazuk W.B."/>
            <person name="Baucom R.S."/>
            <person name="Brutnell T.P."/>
            <person name="Carpita N.C."/>
            <person name="Chaparro C."/>
            <person name="Chia J.-M."/>
            <person name="Deragon J.-M."/>
            <person name="Estill J.C."/>
            <person name="Fu Y."/>
            <person name="Jeddeloh J.A."/>
            <person name="Han Y."/>
            <person name="Lee H."/>
            <person name="Li P."/>
            <person name="Lisch D.R."/>
            <person name="Liu S."/>
            <person name="Liu Z."/>
            <person name="Nagel D.H."/>
            <person name="McCann M.C."/>
            <person name="SanMiguel P."/>
            <person name="Myers A.M."/>
            <person name="Nettleton D."/>
            <person name="Nguyen J."/>
            <person name="Penning B.W."/>
            <person name="Ponnala L."/>
            <person name="Schneider K.L."/>
            <person name="Schwartz D.C."/>
            <person name="Sharma A."/>
            <person name="Soderlund C."/>
            <person name="Springer N.M."/>
            <person name="Sun Q."/>
            <person name="Wang H."/>
            <person name="Waterman M."/>
            <person name="Westerman R."/>
            <person name="Wolfgruber T.K."/>
            <person name="Yang L."/>
            <person name="Yu Y."/>
            <person name="Zhang L."/>
            <person name="Zhou S."/>
            <person name="Zhu Q."/>
            <person name="Bennetzen J.L."/>
            <person name="Dawe R.K."/>
            <person name="Jiang J."/>
            <person name="Jiang N."/>
            <person name="Presting G.G."/>
            <person name="Wessler S.R."/>
            <person name="Aluru S."/>
            <person name="Martienssen R.A."/>
            <person name="Clifton S.W."/>
            <person name="McCombie W.R."/>
            <person name="Wing R.A."/>
            <person name="Wilson R.K."/>
        </authorList>
    </citation>
    <scope>NUCLEOTIDE SEQUENCE [LARGE SCALE GENOMIC DNA]</scope>
    <source>
        <strain evidence="10">cv. B73</strain>
    </source>
</reference>
<dbReference type="Proteomes" id="UP000007305">
    <property type="component" value="Chromosome 5"/>
</dbReference>
<dbReference type="Gene3D" id="2.40.330.10">
    <property type="entry name" value="DNA-binding pseudobarrel domain"/>
    <property type="match status" value="2"/>
</dbReference>
<feature type="compositionally biased region" description="Basic and acidic residues" evidence="6">
    <location>
        <begin position="91"/>
        <end position="131"/>
    </location>
</feature>
<name>A0A1D6HCB7_MAIZE</name>
<reference evidence="9" key="4">
    <citation type="submission" date="2021-05" db="UniProtKB">
        <authorList>
            <consortium name="EnsemblPlants"/>
        </authorList>
    </citation>
    <scope>IDENTIFICATION</scope>
    <source>
        <strain evidence="9">cv. B73</strain>
    </source>
</reference>
<keyword evidence="2" id="KW-0805">Transcription regulation</keyword>
<dbReference type="EnsemblPlants" id="Zm00001eb246280_T002">
    <property type="protein sequence ID" value="Zm00001eb246280_P002"/>
    <property type="gene ID" value="Zm00001eb246280"/>
</dbReference>
<dbReference type="SMART" id="SM01019">
    <property type="entry name" value="B3"/>
    <property type="match status" value="2"/>
</dbReference>
<accession>A0A1D6HCB7</accession>
<evidence type="ECO:0000259" key="7">
    <source>
        <dbReference type="PROSITE" id="PS50863"/>
    </source>
</evidence>
<dbReference type="PANTHER" id="PTHR31391:SF162">
    <property type="entry name" value="B3 DOMAIN-CONTAINING PROTEIN"/>
    <property type="match status" value="1"/>
</dbReference>
<dbReference type="SMR" id="A0A1D6HCB7"/>
<dbReference type="InterPro" id="IPR015300">
    <property type="entry name" value="DNA-bd_pseudobarrel_sf"/>
</dbReference>
<comment type="subcellular location">
    <subcellularLocation>
        <location evidence="1">Nucleus</location>
    </subcellularLocation>
</comment>
<dbReference type="SUPFAM" id="SSF101936">
    <property type="entry name" value="DNA-binding pseudobarrel domain"/>
    <property type="match status" value="2"/>
</dbReference>
<feature type="domain" description="TF-B3" evidence="7">
    <location>
        <begin position="918"/>
        <end position="979"/>
    </location>
</feature>
<evidence type="ECO:0000256" key="3">
    <source>
        <dbReference type="ARBA" id="ARBA00023125"/>
    </source>
</evidence>
<dbReference type="PROSITE" id="PS50863">
    <property type="entry name" value="B3"/>
    <property type="match status" value="2"/>
</dbReference>
<evidence type="ECO:0000256" key="2">
    <source>
        <dbReference type="ARBA" id="ARBA00023015"/>
    </source>
</evidence>
<dbReference type="PANTHER" id="PTHR31391">
    <property type="entry name" value="B3 DOMAIN-CONTAINING PROTEIN OS11G0197600-RELATED"/>
    <property type="match status" value="1"/>
</dbReference>
<dbReference type="RefSeq" id="XP_020394170.1">
    <property type="nucleotide sequence ID" value="XM_020538581.2"/>
</dbReference>
<dbReference type="InterPro" id="IPR044837">
    <property type="entry name" value="REM16-like"/>
</dbReference>
<keyword evidence="3" id="KW-0238">DNA-binding</keyword>
<dbReference type="GO" id="GO:0003677">
    <property type="term" value="F:DNA binding"/>
    <property type="evidence" value="ECO:0007669"/>
    <property type="project" value="UniProtKB-KW"/>
</dbReference>
<keyword evidence="5" id="KW-0539">Nucleus</keyword>
<dbReference type="EMBL" id="CM000781">
    <property type="protein sequence ID" value="AQK72343.1"/>
    <property type="molecule type" value="Genomic_DNA"/>
</dbReference>
<reference evidence="9" key="3">
    <citation type="submission" date="2019-07" db="EMBL/GenBank/DDBJ databases">
        <authorList>
            <person name="Seetharam A."/>
            <person name="Woodhouse M."/>
            <person name="Cannon E."/>
        </authorList>
    </citation>
    <scope>NUCLEOTIDE SEQUENCE [LARGE SCALE GENOMIC DNA]</scope>
    <source>
        <strain evidence="9">cv. B73</strain>
    </source>
</reference>
<feature type="compositionally biased region" description="Basic and acidic residues" evidence="6">
    <location>
        <begin position="24"/>
        <end position="37"/>
    </location>
</feature>
<feature type="domain" description="TF-B3" evidence="7">
    <location>
        <begin position="341"/>
        <end position="434"/>
    </location>
</feature>
<dbReference type="STRING" id="4577.A0A1D6HCB7"/>
<evidence type="ECO:0000256" key="5">
    <source>
        <dbReference type="ARBA" id="ARBA00023242"/>
    </source>
</evidence>